<sequence>MASDLRQSGIEQGQAKVRNARVGESYWHRYVGRNRDDPPTTRPGITVCPDPGMDKEGVQMVEKDEDINSLGEIRAAAVLTRK</sequence>
<proteinExistence type="predicted"/>
<gene>
    <name evidence="2" type="ORF">PoB_001434000</name>
</gene>
<accession>A0AAV3YZJ6</accession>
<dbReference type="EMBL" id="BLXT01001803">
    <property type="protein sequence ID" value="GFN87834.1"/>
    <property type="molecule type" value="Genomic_DNA"/>
</dbReference>
<feature type="region of interest" description="Disordered" evidence="1">
    <location>
        <begin position="30"/>
        <end position="54"/>
    </location>
</feature>
<keyword evidence="3" id="KW-1185">Reference proteome</keyword>
<evidence type="ECO:0000313" key="3">
    <source>
        <dbReference type="Proteomes" id="UP000735302"/>
    </source>
</evidence>
<protein>
    <submittedName>
        <fullName evidence="2">Uncharacterized protein</fullName>
    </submittedName>
</protein>
<dbReference type="AlphaFoldDB" id="A0AAV3YZJ6"/>
<reference evidence="2 3" key="1">
    <citation type="journal article" date="2021" name="Elife">
        <title>Chloroplast acquisition without the gene transfer in kleptoplastic sea slugs, Plakobranchus ocellatus.</title>
        <authorList>
            <person name="Maeda T."/>
            <person name="Takahashi S."/>
            <person name="Yoshida T."/>
            <person name="Shimamura S."/>
            <person name="Takaki Y."/>
            <person name="Nagai Y."/>
            <person name="Toyoda A."/>
            <person name="Suzuki Y."/>
            <person name="Arimoto A."/>
            <person name="Ishii H."/>
            <person name="Satoh N."/>
            <person name="Nishiyama T."/>
            <person name="Hasebe M."/>
            <person name="Maruyama T."/>
            <person name="Minagawa J."/>
            <person name="Obokata J."/>
            <person name="Shigenobu S."/>
        </authorList>
    </citation>
    <scope>NUCLEOTIDE SEQUENCE [LARGE SCALE GENOMIC DNA]</scope>
</reference>
<name>A0AAV3YZJ6_9GAST</name>
<organism evidence="2 3">
    <name type="scientific">Plakobranchus ocellatus</name>
    <dbReference type="NCBI Taxonomy" id="259542"/>
    <lineage>
        <taxon>Eukaryota</taxon>
        <taxon>Metazoa</taxon>
        <taxon>Spiralia</taxon>
        <taxon>Lophotrochozoa</taxon>
        <taxon>Mollusca</taxon>
        <taxon>Gastropoda</taxon>
        <taxon>Heterobranchia</taxon>
        <taxon>Euthyneura</taxon>
        <taxon>Panpulmonata</taxon>
        <taxon>Sacoglossa</taxon>
        <taxon>Placobranchoidea</taxon>
        <taxon>Plakobranchidae</taxon>
        <taxon>Plakobranchus</taxon>
    </lineage>
</organism>
<evidence type="ECO:0000313" key="2">
    <source>
        <dbReference type="EMBL" id="GFN87834.1"/>
    </source>
</evidence>
<dbReference type="Proteomes" id="UP000735302">
    <property type="component" value="Unassembled WGS sequence"/>
</dbReference>
<comment type="caution">
    <text evidence="2">The sequence shown here is derived from an EMBL/GenBank/DDBJ whole genome shotgun (WGS) entry which is preliminary data.</text>
</comment>
<evidence type="ECO:0000256" key="1">
    <source>
        <dbReference type="SAM" id="MobiDB-lite"/>
    </source>
</evidence>